<name>A0A1B7TDK1_9ASCO</name>
<organism evidence="2 3">
    <name type="scientific">Hanseniaspora valbyensis NRRL Y-1626</name>
    <dbReference type="NCBI Taxonomy" id="766949"/>
    <lineage>
        <taxon>Eukaryota</taxon>
        <taxon>Fungi</taxon>
        <taxon>Dikarya</taxon>
        <taxon>Ascomycota</taxon>
        <taxon>Saccharomycotina</taxon>
        <taxon>Saccharomycetes</taxon>
        <taxon>Saccharomycodales</taxon>
        <taxon>Saccharomycodaceae</taxon>
        <taxon>Hanseniaspora</taxon>
    </lineage>
</organism>
<evidence type="ECO:0000313" key="2">
    <source>
        <dbReference type="EMBL" id="OBA26787.1"/>
    </source>
</evidence>
<feature type="region of interest" description="Disordered" evidence="1">
    <location>
        <begin position="715"/>
        <end position="739"/>
    </location>
</feature>
<dbReference type="EMBL" id="LXPE01000013">
    <property type="protein sequence ID" value="OBA26787.1"/>
    <property type="molecule type" value="Genomic_DNA"/>
</dbReference>
<dbReference type="AlphaFoldDB" id="A0A1B7TDK1"/>
<feature type="compositionally biased region" description="Polar residues" evidence="1">
    <location>
        <begin position="806"/>
        <end position="849"/>
    </location>
</feature>
<evidence type="ECO:0000256" key="1">
    <source>
        <dbReference type="SAM" id="MobiDB-lite"/>
    </source>
</evidence>
<evidence type="ECO:0000313" key="3">
    <source>
        <dbReference type="Proteomes" id="UP000092321"/>
    </source>
</evidence>
<keyword evidence="3" id="KW-1185">Reference proteome</keyword>
<dbReference type="OrthoDB" id="3973168at2759"/>
<feature type="region of interest" description="Disordered" evidence="1">
    <location>
        <begin position="802"/>
        <end position="861"/>
    </location>
</feature>
<accession>A0A1B7TDK1</accession>
<reference evidence="3" key="1">
    <citation type="journal article" date="2016" name="Proc. Natl. Acad. Sci. U.S.A.">
        <title>Comparative genomics of biotechnologically important yeasts.</title>
        <authorList>
            <person name="Riley R."/>
            <person name="Haridas S."/>
            <person name="Wolfe K.H."/>
            <person name="Lopes M.R."/>
            <person name="Hittinger C.T."/>
            <person name="Goeker M."/>
            <person name="Salamov A.A."/>
            <person name="Wisecaver J.H."/>
            <person name="Long T.M."/>
            <person name="Calvey C.H."/>
            <person name="Aerts A.L."/>
            <person name="Barry K.W."/>
            <person name="Choi C."/>
            <person name="Clum A."/>
            <person name="Coughlan A.Y."/>
            <person name="Deshpande S."/>
            <person name="Douglass A.P."/>
            <person name="Hanson S.J."/>
            <person name="Klenk H.-P."/>
            <person name="LaButti K.M."/>
            <person name="Lapidus A."/>
            <person name="Lindquist E.A."/>
            <person name="Lipzen A.M."/>
            <person name="Meier-Kolthoff J.P."/>
            <person name="Ohm R.A."/>
            <person name="Otillar R.P."/>
            <person name="Pangilinan J.L."/>
            <person name="Peng Y."/>
            <person name="Rokas A."/>
            <person name="Rosa C.A."/>
            <person name="Scheuner C."/>
            <person name="Sibirny A.A."/>
            <person name="Slot J.C."/>
            <person name="Stielow J.B."/>
            <person name="Sun H."/>
            <person name="Kurtzman C.P."/>
            <person name="Blackwell M."/>
            <person name="Grigoriev I.V."/>
            <person name="Jeffries T.W."/>
        </authorList>
    </citation>
    <scope>NUCLEOTIDE SEQUENCE [LARGE SCALE GENOMIC DNA]</scope>
    <source>
        <strain evidence="3">NRRL Y-1626</strain>
    </source>
</reference>
<protein>
    <submittedName>
        <fullName evidence="2">Uncharacterized protein</fullName>
    </submittedName>
</protein>
<proteinExistence type="predicted"/>
<dbReference type="Proteomes" id="UP000092321">
    <property type="component" value="Unassembled WGS sequence"/>
</dbReference>
<gene>
    <name evidence="2" type="ORF">HANVADRAFT_48831</name>
</gene>
<feature type="region of interest" description="Disordered" evidence="1">
    <location>
        <begin position="642"/>
        <end position="665"/>
    </location>
</feature>
<comment type="caution">
    <text evidence="2">The sequence shown here is derived from an EMBL/GenBank/DDBJ whole genome shotgun (WGS) entry which is preliminary data.</text>
</comment>
<sequence>MLTSSKINISKLSIEEYNPDTQTKNWKHLSQLNPKTDYKLLLNVNNDTIIFQIAESTNIKKLLFNLRVNFEKNSEGINVVAPTALRMIVKSPILALRYNVKDSKNNKIVLKKAQFSIQCTEDFSSVMNIMTQIGVSLKDSKNNDFVYKEKKEELKFNNDIAFNNDENFMLESQVTFSNVSNAPINSPEQKLNSQQQNSYWNSGCYEEIEYGHNNKKVRNMHPISENIVDLTDSNTDKIKYMESTPKENPYNWEDKNINNPNQFNESTNIPINHSQINQQEFKNTQNNFHYQNNIKNNAQHLNNLQQYSNNNIIQNANRPEYYSAHNKVSNKITNNSNINPNQNFQHQNIISNQEYSPTSNVRNYNISDQQINEEKFYENNIPYNQIVQYVNPQRRQSFYGSYRKNLNCGTFHENHNQISSSRRNSVYVPCMPSVDIESSFHMQENQVMVKEDIESLMTTVLKKVLPEIAKTNNYKENVNKQELTASVNKKIIKEKSLTPLEEEPKNKKQKVQANEITEKKIISIVSPIIKPNNITTNTTLSAIFFLSLDDETKFGVLKNINFIEGIQLFHACNENTKLKLIENINNYSSEGHKLKNSLFGENCNNTNKKESLAKEPIENKSLNLVERLEKLTKYFEKKESTENFDTNTKSQKKTKKIEPSNKKKTQVVSYPLKELELWNPPKEKEDECVIVGDKKLRRASIVSYKSKLQKWADDQDDFAPPEKKQKKTNTKSKSTSKSVKVDLSINKLQKGKNVNHVVKNSNIRKTNAKTKTVKAPSLAQTDIEATSMNNIKETEDKIFKNKNEDSLSNTTQITSISQENKENLGSSSTKINESQDQTITNSNKINFFQSGEEKSLENSNSYQDIENTIFDKTKKQIKKFTYSQIK</sequence>